<evidence type="ECO:0000313" key="8">
    <source>
        <dbReference type="Proteomes" id="UP000295444"/>
    </source>
</evidence>
<name>A0A4R6SQ02_LABRH</name>
<dbReference type="OrthoDB" id="4528313at2"/>
<dbReference type="InterPro" id="IPR036259">
    <property type="entry name" value="MFS_trans_sf"/>
</dbReference>
<dbReference type="EMBL" id="SNXZ01000001">
    <property type="protein sequence ID" value="TDQ05680.1"/>
    <property type="molecule type" value="Genomic_DNA"/>
</dbReference>
<evidence type="ECO:0000256" key="1">
    <source>
        <dbReference type="ARBA" id="ARBA00004651"/>
    </source>
</evidence>
<dbReference type="CDD" id="cd06173">
    <property type="entry name" value="MFS_MefA_like"/>
    <property type="match status" value="1"/>
</dbReference>
<evidence type="ECO:0000256" key="6">
    <source>
        <dbReference type="SAM" id="Phobius"/>
    </source>
</evidence>
<protein>
    <submittedName>
        <fullName evidence="7">Putative MFS family arabinose efflux permease</fullName>
    </submittedName>
</protein>
<feature type="transmembrane region" description="Helical" evidence="6">
    <location>
        <begin position="164"/>
        <end position="186"/>
    </location>
</feature>
<dbReference type="PANTHER" id="PTHR23513">
    <property type="entry name" value="INTEGRAL MEMBRANE EFFLUX PROTEIN-RELATED"/>
    <property type="match status" value="1"/>
</dbReference>
<organism evidence="7 8">
    <name type="scientific">Labedaea rhizosphaerae</name>
    <dbReference type="NCBI Taxonomy" id="598644"/>
    <lineage>
        <taxon>Bacteria</taxon>
        <taxon>Bacillati</taxon>
        <taxon>Actinomycetota</taxon>
        <taxon>Actinomycetes</taxon>
        <taxon>Pseudonocardiales</taxon>
        <taxon>Pseudonocardiaceae</taxon>
        <taxon>Labedaea</taxon>
    </lineage>
</organism>
<dbReference type="InterPro" id="IPR011701">
    <property type="entry name" value="MFS"/>
</dbReference>
<feature type="transmembrane region" description="Helical" evidence="6">
    <location>
        <begin position="43"/>
        <end position="63"/>
    </location>
</feature>
<evidence type="ECO:0000256" key="5">
    <source>
        <dbReference type="ARBA" id="ARBA00023136"/>
    </source>
</evidence>
<dbReference type="Proteomes" id="UP000295444">
    <property type="component" value="Unassembled WGS sequence"/>
</dbReference>
<dbReference type="Gene3D" id="1.20.1250.20">
    <property type="entry name" value="MFS general substrate transporter like domains"/>
    <property type="match status" value="1"/>
</dbReference>
<evidence type="ECO:0000313" key="7">
    <source>
        <dbReference type="EMBL" id="TDQ05680.1"/>
    </source>
</evidence>
<keyword evidence="5 6" id="KW-0472">Membrane</keyword>
<keyword evidence="3 6" id="KW-0812">Transmembrane</keyword>
<feature type="transmembrane region" description="Helical" evidence="6">
    <location>
        <begin position="12"/>
        <end position="31"/>
    </location>
</feature>
<dbReference type="SUPFAM" id="SSF103473">
    <property type="entry name" value="MFS general substrate transporter"/>
    <property type="match status" value="1"/>
</dbReference>
<dbReference type="Pfam" id="PF07690">
    <property type="entry name" value="MFS_1"/>
    <property type="match status" value="1"/>
</dbReference>
<feature type="transmembrane region" description="Helical" evidence="6">
    <location>
        <begin position="207"/>
        <end position="227"/>
    </location>
</feature>
<sequence>MFTPAFRGFHAGRLVSLLGSAMTPVALALAVLDASGEPGDLGIVLAAQLVPNLALLLVGGAVADRWPRRAVLVAANLGAGLTQGVVAAVLLTGHYSLPLLAGIELANGALQAFTMPALRGILPELVGPAELQRANAALAAAANAAKIFGPTAAGLLSATVGGGWAIALDALSFLGAATLLARLRIAAKPAVVARQGLRADLRDGWRVFRGIRWVWVTTLAFFVINLVNTGPWQILGPLLTTQRSGQASWGLVLSARAVGLLVMSVVLSRMALRNPLRAGQCAGALGGLGLVGLGLGLPAPWVMACAFLAGLGFTTLGVTWDTAVQHHVPNDALSRVCAYSDLLSYAAIPAGQLMVGPAADHWGGAAVALCCGLAFAVAALAPLAVRDVRELRAPEVAGVPRSRSA</sequence>
<accession>A0A4R6SQ02</accession>
<evidence type="ECO:0000256" key="3">
    <source>
        <dbReference type="ARBA" id="ARBA00022692"/>
    </source>
</evidence>
<feature type="transmembrane region" description="Helical" evidence="6">
    <location>
        <begin position="247"/>
        <end position="266"/>
    </location>
</feature>
<dbReference type="GO" id="GO:0022857">
    <property type="term" value="F:transmembrane transporter activity"/>
    <property type="evidence" value="ECO:0007669"/>
    <property type="project" value="InterPro"/>
</dbReference>
<dbReference type="PANTHER" id="PTHR23513:SF11">
    <property type="entry name" value="STAPHYLOFERRIN A TRANSPORTER"/>
    <property type="match status" value="1"/>
</dbReference>
<comment type="caution">
    <text evidence="7">The sequence shown here is derived from an EMBL/GenBank/DDBJ whole genome shotgun (WGS) entry which is preliminary data.</text>
</comment>
<dbReference type="GO" id="GO:0005886">
    <property type="term" value="C:plasma membrane"/>
    <property type="evidence" value="ECO:0007669"/>
    <property type="project" value="UniProtKB-SubCell"/>
</dbReference>
<feature type="transmembrane region" description="Helical" evidence="6">
    <location>
        <begin position="361"/>
        <end position="385"/>
    </location>
</feature>
<feature type="transmembrane region" description="Helical" evidence="6">
    <location>
        <begin position="70"/>
        <end position="91"/>
    </location>
</feature>
<keyword evidence="8" id="KW-1185">Reference proteome</keyword>
<proteinExistence type="predicted"/>
<dbReference type="AlphaFoldDB" id="A0A4R6SQ02"/>
<evidence type="ECO:0000256" key="4">
    <source>
        <dbReference type="ARBA" id="ARBA00022989"/>
    </source>
</evidence>
<dbReference type="RefSeq" id="WP_133848385.1">
    <property type="nucleotide sequence ID" value="NZ_SNXZ01000001.1"/>
</dbReference>
<reference evidence="7 8" key="1">
    <citation type="submission" date="2019-03" db="EMBL/GenBank/DDBJ databases">
        <title>Genomic Encyclopedia of Type Strains, Phase IV (KMG-IV): sequencing the most valuable type-strain genomes for metagenomic binning, comparative biology and taxonomic classification.</title>
        <authorList>
            <person name="Goeker M."/>
        </authorList>
    </citation>
    <scope>NUCLEOTIDE SEQUENCE [LARGE SCALE GENOMIC DNA]</scope>
    <source>
        <strain evidence="7 8">DSM 45361</strain>
    </source>
</reference>
<keyword evidence="4 6" id="KW-1133">Transmembrane helix</keyword>
<keyword evidence="2" id="KW-1003">Cell membrane</keyword>
<comment type="subcellular location">
    <subcellularLocation>
        <location evidence="1">Cell membrane</location>
        <topology evidence="1">Multi-pass membrane protein</topology>
    </subcellularLocation>
</comment>
<evidence type="ECO:0000256" key="2">
    <source>
        <dbReference type="ARBA" id="ARBA00022475"/>
    </source>
</evidence>
<gene>
    <name evidence="7" type="ORF">EV186_1011655</name>
</gene>